<proteinExistence type="predicted"/>
<dbReference type="PANTHER" id="PTHR39963:SF1">
    <property type="entry name" value="MNMC-LIKE METHYLTRANSFERASE DOMAIN-CONTAINING PROTEIN"/>
    <property type="match status" value="1"/>
</dbReference>
<evidence type="ECO:0000259" key="1">
    <source>
        <dbReference type="Pfam" id="PF05430"/>
    </source>
</evidence>
<keyword evidence="3" id="KW-1185">Reference proteome</keyword>
<name>F0TC63_METLA</name>
<dbReference type="HOGENOM" id="CLU_052777_0_0_2"/>
<dbReference type="PANTHER" id="PTHR39963">
    <property type="entry name" value="SLL0983 PROTEIN"/>
    <property type="match status" value="1"/>
</dbReference>
<protein>
    <recommendedName>
        <fullName evidence="1">MnmC-like methyltransferase domain-containing protein</fullName>
    </recommendedName>
</protein>
<dbReference type="Proteomes" id="UP000007490">
    <property type="component" value="Chromosome"/>
</dbReference>
<feature type="domain" description="MnmC-like methyltransferase" evidence="1">
    <location>
        <begin position="173"/>
        <end position="280"/>
    </location>
</feature>
<accession>F0TC63</accession>
<dbReference type="KEGG" id="mel:Metbo_0967"/>
<evidence type="ECO:0000313" key="3">
    <source>
        <dbReference type="Proteomes" id="UP000007490"/>
    </source>
</evidence>
<reference evidence="3" key="1">
    <citation type="submission" date="2011-02" db="EMBL/GenBank/DDBJ databases">
        <title>Complete sequence of Methanobacterium sp. AL-21.</title>
        <authorList>
            <consortium name="US DOE Joint Genome Institute"/>
            <person name="Lucas S."/>
            <person name="Copeland A."/>
            <person name="Lapidus A."/>
            <person name="Cheng J.-F."/>
            <person name="Goodwin L."/>
            <person name="Pitluck S."/>
            <person name="Chertkov O."/>
            <person name="Detter J.C."/>
            <person name="Han C."/>
            <person name="Tapia R."/>
            <person name="Land M."/>
            <person name="Hauser L."/>
            <person name="Kyrpides N."/>
            <person name="Ivanova N."/>
            <person name="Mikhailova N."/>
            <person name="Pagani I."/>
            <person name="Cadillo-Quiroz H."/>
            <person name="Imachi H."/>
            <person name="Zinder S."/>
            <person name="Liu W."/>
            <person name="Woyke T."/>
        </authorList>
    </citation>
    <scope>NUCLEOTIDE SEQUENCE [LARGE SCALE GENOMIC DNA]</scope>
    <source>
        <strain evidence="3">AL-21</strain>
    </source>
</reference>
<dbReference type="InterPro" id="IPR008471">
    <property type="entry name" value="MnmC-like_methylTransf"/>
</dbReference>
<sequence>MTTNEPYEPKVIESNVLEIVENCFISENNGNLNARAEAMKDLESFLVETNEGSYTIKCQDSEETMHTYHGGINESIEKYVKPSHLNEKREMKILDVCSGVGYTAATCIEQLNQPREDGGLPLLNIEMVEISALTLATGLILPSPIKSHMIIKKAIEDQLYSEGFLTNRLVNTKIPENINISVNITDARNLVKNDPNGNGTSKNFVKDNAHQFDAIFLLAFSPFESPELYSLEFLSGLKPLLKPDGMISSFSKSHTMRYSLVKAGYHIGEGPEFGRSGGTIASTALELIEKPISIDDERVVALSDAGVPLRDLTLGDSSLEILERRDEERENVRGKFKFPSTVRCPVFLGKDLKESRLKRRVLNGLKTIGIDNLHSQKSMYLICPQYQDCVCGNSCKPIDNSRDRIIEMEKRLNILAVNQLSSKKNLN</sequence>
<reference evidence="2 3" key="2">
    <citation type="journal article" date="2014" name="Int. J. Syst. Evol. Microbiol.">
        <title>Methanobacterium paludis sp. nov. and a novel strain of Methanobacterium lacus isolated from northern peatlands.</title>
        <authorList>
            <person name="Cadillo-Quiroz H."/>
            <person name="Brauer S.L."/>
            <person name="Goodson N."/>
            <person name="Yavitt J.B."/>
            <person name="Zinder S.H."/>
        </authorList>
    </citation>
    <scope>NUCLEOTIDE SEQUENCE [LARGE SCALE GENOMIC DNA]</scope>
    <source>
        <strain evidence="2 3">AL-21</strain>
    </source>
</reference>
<dbReference type="Gene3D" id="3.40.50.150">
    <property type="entry name" value="Vaccinia Virus protein VP39"/>
    <property type="match status" value="1"/>
</dbReference>
<organism evidence="2 3">
    <name type="scientific">Methanobacterium lacus (strain AL-21)</name>
    <dbReference type="NCBI Taxonomy" id="877455"/>
    <lineage>
        <taxon>Archaea</taxon>
        <taxon>Methanobacteriati</taxon>
        <taxon>Methanobacteriota</taxon>
        <taxon>Methanomada group</taxon>
        <taxon>Methanobacteria</taxon>
        <taxon>Methanobacteriales</taxon>
        <taxon>Methanobacteriaceae</taxon>
        <taxon>Methanobacterium</taxon>
    </lineage>
</organism>
<gene>
    <name evidence="2" type="ordered locus">Metbo_0967</name>
</gene>
<dbReference type="SUPFAM" id="SSF53335">
    <property type="entry name" value="S-adenosyl-L-methionine-dependent methyltransferases"/>
    <property type="match status" value="1"/>
</dbReference>
<evidence type="ECO:0000313" key="2">
    <source>
        <dbReference type="EMBL" id="ADZ09214.1"/>
    </source>
</evidence>
<dbReference type="GO" id="GO:0016645">
    <property type="term" value="F:oxidoreductase activity, acting on the CH-NH group of donors"/>
    <property type="evidence" value="ECO:0007669"/>
    <property type="project" value="InterPro"/>
</dbReference>
<dbReference type="AlphaFoldDB" id="F0TC63"/>
<dbReference type="RefSeq" id="WP_013644565.1">
    <property type="nucleotide sequence ID" value="NC_015216.1"/>
</dbReference>
<dbReference type="GeneID" id="10277416"/>
<dbReference type="Pfam" id="PF05430">
    <property type="entry name" value="Methyltransf_30"/>
    <property type="match status" value="1"/>
</dbReference>
<dbReference type="eggNOG" id="arCOG00120">
    <property type="taxonomic scope" value="Archaea"/>
</dbReference>
<dbReference type="InterPro" id="IPR029063">
    <property type="entry name" value="SAM-dependent_MTases_sf"/>
</dbReference>
<dbReference type="STRING" id="877455.Metbo_0967"/>
<dbReference type="EMBL" id="CP002551">
    <property type="protein sequence ID" value="ADZ09214.1"/>
    <property type="molecule type" value="Genomic_DNA"/>
</dbReference>
<dbReference type="OrthoDB" id="1018at2157"/>